<dbReference type="RefSeq" id="WP_151577113.1">
    <property type="nucleotide sequence ID" value="NZ_WBWX01000017.1"/>
</dbReference>
<keyword evidence="3 5" id="KW-0663">Pyridoxal phosphate</keyword>
<dbReference type="PIRSF" id="PIRSF000524">
    <property type="entry name" value="SPT"/>
    <property type="match status" value="1"/>
</dbReference>
<dbReference type="Pfam" id="PF00266">
    <property type="entry name" value="Aminotran_5"/>
    <property type="match status" value="1"/>
</dbReference>
<evidence type="ECO:0000256" key="2">
    <source>
        <dbReference type="ARBA" id="ARBA00009236"/>
    </source>
</evidence>
<evidence type="ECO:0000256" key="1">
    <source>
        <dbReference type="ARBA" id="ARBA00001933"/>
    </source>
</evidence>
<dbReference type="Proteomes" id="UP000441102">
    <property type="component" value="Unassembled WGS sequence"/>
</dbReference>
<dbReference type="PANTHER" id="PTHR21152">
    <property type="entry name" value="AMINOTRANSFERASE CLASS V"/>
    <property type="match status" value="1"/>
</dbReference>
<proteinExistence type="inferred from homology"/>
<feature type="modified residue" description="N6-(pyridoxal phosphate)lysine" evidence="5">
    <location>
        <position position="196"/>
    </location>
</feature>
<dbReference type="AlphaFoldDB" id="A0A6I0DMZ3"/>
<feature type="binding site" evidence="4">
    <location>
        <position position="345"/>
    </location>
    <ligand>
        <name>substrate</name>
    </ligand>
</feature>
<keyword evidence="7" id="KW-0808">Transferase</keyword>
<dbReference type="InterPro" id="IPR024169">
    <property type="entry name" value="SP_NH2Trfase/AEP_transaminase"/>
</dbReference>
<evidence type="ECO:0000256" key="3">
    <source>
        <dbReference type="ARBA" id="ARBA00022898"/>
    </source>
</evidence>
<name>A0A6I0DMZ3_BRUAN</name>
<evidence type="ECO:0000259" key="6">
    <source>
        <dbReference type="Pfam" id="PF00266"/>
    </source>
</evidence>
<organism evidence="7 8">
    <name type="scientific">Brucella anthropi</name>
    <name type="common">Ochrobactrum anthropi</name>
    <dbReference type="NCBI Taxonomy" id="529"/>
    <lineage>
        <taxon>Bacteria</taxon>
        <taxon>Pseudomonadati</taxon>
        <taxon>Pseudomonadota</taxon>
        <taxon>Alphaproteobacteria</taxon>
        <taxon>Hyphomicrobiales</taxon>
        <taxon>Brucellaceae</taxon>
        <taxon>Brucella/Ochrobactrum group</taxon>
        <taxon>Brucella</taxon>
    </lineage>
</organism>
<dbReference type="GO" id="GO:0019265">
    <property type="term" value="P:glycine biosynthetic process, by transamination of glyoxylate"/>
    <property type="evidence" value="ECO:0007669"/>
    <property type="project" value="TreeGrafter"/>
</dbReference>
<sequence length="411" mass="44146">MKSGTELLMIPGPTTLPAEVLRALARPSIDIYQGPLHDVSIDCIAGLQELFGTREKTYIFTANGHGAWEAALCNTLSRGDLVLVLESGFFAVDWADTAKQLGLEIEILPGSWRAAVDPQALAERLAKDTDRRIRAVLTTQVDTASGVCNDIPAIRRTLTDTGHDALLMVDCIASLGATEFRFDEWGIDLAVAASQKALMTPPGLAFHAVGPRARQRHQTAGLRTNYWDWTLRDRPDHYYWHSGTPPVNLLFALQAAFGLIRREGLSAVIARHDLLAEATRQAVCCWSVPGGVELNIPAAGEQANSVTLVRIPEGTVRPVVEFCQQHCGVLFGEGIGPALRGRAIRIGHMGHVGAPQLLGALGCLEIAFKVLDIPHAEGGVAAAIAHLAKASQGGNVLAIDQHVQCIKKRGT</sequence>
<dbReference type="PANTHER" id="PTHR21152:SF40">
    <property type="entry name" value="ALANINE--GLYOXYLATE AMINOTRANSFERASE"/>
    <property type="match status" value="1"/>
</dbReference>
<evidence type="ECO:0000256" key="5">
    <source>
        <dbReference type="PIRSR" id="PIRSR000524-50"/>
    </source>
</evidence>
<dbReference type="EMBL" id="WBWX01000017">
    <property type="protein sequence ID" value="KAB2790776.1"/>
    <property type="molecule type" value="Genomic_DNA"/>
</dbReference>
<comment type="caution">
    <text evidence="7">The sequence shown here is derived from an EMBL/GenBank/DDBJ whole genome shotgun (WGS) entry which is preliminary data.</text>
</comment>
<dbReference type="InterPro" id="IPR015422">
    <property type="entry name" value="PyrdxlP-dep_Trfase_small"/>
</dbReference>
<feature type="domain" description="Aminotransferase class V" evidence="6">
    <location>
        <begin position="46"/>
        <end position="329"/>
    </location>
</feature>
<dbReference type="InterPro" id="IPR000192">
    <property type="entry name" value="Aminotrans_V_dom"/>
</dbReference>
<dbReference type="InterPro" id="IPR015421">
    <property type="entry name" value="PyrdxlP-dep_Trfase_major"/>
</dbReference>
<comment type="similarity">
    <text evidence="2">Belongs to the class-V pyridoxal-phosphate-dependent aminotransferase family.</text>
</comment>
<reference evidence="7 8" key="1">
    <citation type="submission" date="2019-09" db="EMBL/GenBank/DDBJ databases">
        <title>Taxonomic organization of the family Brucellaceae based on a phylogenomic approach.</title>
        <authorList>
            <person name="Leclercq S."/>
            <person name="Cloeckaert A."/>
            <person name="Zygmunt M.S."/>
        </authorList>
    </citation>
    <scope>NUCLEOTIDE SEQUENCE [LARGE SCALE GENOMIC DNA]</scope>
    <source>
        <strain evidence="7 8">CCUG 34461</strain>
    </source>
</reference>
<protein>
    <submittedName>
        <fullName evidence="7">Aminotransferase class V-fold PLP-dependent enzyme</fullName>
    </submittedName>
</protein>
<dbReference type="SUPFAM" id="SSF53383">
    <property type="entry name" value="PLP-dependent transferases"/>
    <property type="match status" value="1"/>
</dbReference>
<dbReference type="GO" id="GO:0008453">
    <property type="term" value="F:alanine-glyoxylate transaminase activity"/>
    <property type="evidence" value="ECO:0007669"/>
    <property type="project" value="TreeGrafter"/>
</dbReference>
<dbReference type="Gene3D" id="3.90.1150.10">
    <property type="entry name" value="Aspartate Aminotransferase, domain 1"/>
    <property type="match status" value="1"/>
</dbReference>
<dbReference type="GO" id="GO:0004760">
    <property type="term" value="F:L-serine-pyruvate transaminase activity"/>
    <property type="evidence" value="ECO:0007669"/>
    <property type="project" value="TreeGrafter"/>
</dbReference>
<gene>
    <name evidence="7" type="ORF">F9L06_24430</name>
</gene>
<accession>A0A6I0DMZ3</accession>
<evidence type="ECO:0000313" key="8">
    <source>
        <dbReference type="Proteomes" id="UP000441102"/>
    </source>
</evidence>
<evidence type="ECO:0000313" key="7">
    <source>
        <dbReference type="EMBL" id="KAB2790776.1"/>
    </source>
</evidence>
<keyword evidence="7" id="KW-0032">Aminotransferase</keyword>
<comment type="cofactor">
    <cofactor evidence="1 5">
        <name>pyridoxal 5'-phosphate</name>
        <dbReference type="ChEBI" id="CHEBI:597326"/>
    </cofactor>
</comment>
<dbReference type="InterPro" id="IPR015424">
    <property type="entry name" value="PyrdxlP-dep_Trfase"/>
</dbReference>
<dbReference type="Gene3D" id="3.40.640.10">
    <property type="entry name" value="Type I PLP-dependent aspartate aminotransferase-like (Major domain)"/>
    <property type="match status" value="1"/>
</dbReference>
<evidence type="ECO:0000256" key="4">
    <source>
        <dbReference type="PIRSR" id="PIRSR000524-1"/>
    </source>
</evidence>